<evidence type="ECO:0000259" key="4">
    <source>
        <dbReference type="PROSITE" id="PS01124"/>
    </source>
</evidence>
<dbReference type="PANTHER" id="PTHR46796">
    <property type="entry name" value="HTH-TYPE TRANSCRIPTIONAL ACTIVATOR RHAS-RELATED"/>
    <property type="match status" value="1"/>
</dbReference>
<accession>A0A918TGU2</accession>
<dbReference type="InterPro" id="IPR018062">
    <property type="entry name" value="HTH_AraC-typ_CS"/>
</dbReference>
<gene>
    <name evidence="5" type="primary">ybbB</name>
    <name evidence="5" type="ORF">GCM10007100_11540</name>
</gene>
<dbReference type="PROSITE" id="PS00041">
    <property type="entry name" value="HTH_ARAC_FAMILY_1"/>
    <property type="match status" value="1"/>
</dbReference>
<dbReference type="PROSITE" id="PS01124">
    <property type="entry name" value="HTH_ARAC_FAMILY_2"/>
    <property type="match status" value="1"/>
</dbReference>
<reference evidence="5" key="1">
    <citation type="journal article" date="2014" name="Int. J. Syst. Evol. Microbiol.">
        <title>Complete genome sequence of Corynebacterium casei LMG S-19264T (=DSM 44701T), isolated from a smear-ripened cheese.</title>
        <authorList>
            <consortium name="US DOE Joint Genome Institute (JGI-PGF)"/>
            <person name="Walter F."/>
            <person name="Albersmeier A."/>
            <person name="Kalinowski J."/>
            <person name="Ruckert C."/>
        </authorList>
    </citation>
    <scope>NUCLEOTIDE SEQUENCE</scope>
    <source>
        <strain evidence="5">KCTC 12988</strain>
    </source>
</reference>
<sequence>MALKIYHEFIRAAPAAEAMEFLFAELRDVMFCIKDRQGRYLCANKAFLLRVGIDKMKDLVGKNTREVFPHSLAINFEEQDLEVFRQGTSISNRLDVATNPDRSLGWYISDKVPVRGLKREIIAVASTTRDLRMKVDVDTEMALIVNFVNLMRERFAEPIRISTLAEEAGIPLRKLERRMRSIMSISPRQLLTRIRVEAAAERLRNSQDSLSEITYRFGFCDQPTFCRQFKNLTGMTASEYRRSFQS</sequence>
<comment type="caution">
    <text evidence="5">The sequence shown here is derived from an EMBL/GenBank/DDBJ whole genome shotgun (WGS) entry which is preliminary data.</text>
</comment>
<keyword evidence="3" id="KW-0804">Transcription</keyword>
<dbReference type="InterPro" id="IPR050204">
    <property type="entry name" value="AraC_XylS_family_regulators"/>
</dbReference>
<reference evidence="5" key="2">
    <citation type="submission" date="2020-09" db="EMBL/GenBank/DDBJ databases">
        <authorList>
            <person name="Sun Q."/>
            <person name="Kim S."/>
        </authorList>
    </citation>
    <scope>NUCLEOTIDE SEQUENCE</scope>
    <source>
        <strain evidence="5">KCTC 12988</strain>
    </source>
</reference>
<dbReference type="SUPFAM" id="SSF55785">
    <property type="entry name" value="PYP-like sensor domain (PAS domain)"/>
    <property type="match status" value="1"/>
</dbReference>
<evidence type="ECO:0000313" key="5">
    <source>
        <dbReference type="EMBL" id="GHC47513.1"/>
    </source>
</evidence>
<dbReference type="GO" id="GO:0003700">
    <property type="term" value="F:DNA-binding transcription factor activity"/>
    <property type="evidence" value="ECO:0007669"/>
    <property type="project" value="InterPro"/>
</dbReference>
<organism evidence="5 6">
    <name type="scientific">Roseibacillus persicicus</name>
    <dbReference type="NCBI Taxonomy" id="454148"/>
    <lineage>
        <taxon>Bacteria</taxon>
        <taxon>Pseudomonadati</taxon>
        <taxon>Verrucomicrobiota</taxon>
        <taxon>Verrucomicrobiia</taxon>
        <taxon>Verrucomicrobiales</taxon>
        <taxon>Verrucomicrobiaceae</taxon>
        <taxon>Roseibacillus</taxon>
    </lineage>
</organism>
<dbReference type="Gene3D" id="1.10.10.60">
    <property type="entry name" value="Homeodomain-like"/>
    <property type="match status" value="1"/>
</dbReference>
<name>A0A918TGU2_9BACT</name>
<feature type="domain" description="HTH araC/xylS-type" evidence="4">
    <location>
        <begin position="145"/>
        <end position="243"/>
    </location>
</feature>
<dbReference type="GO" id="GO:0043565">
    <property type="term" value="F:sequence-specific DNA binding"/>
    <property type="evidence" value="ECO:0007669"/>
    <property type="project" value="InterPro"/>
</dbReference>
<proteinExistence type="predicted"/>
<dbReference type="InterPro" id="IPR009057">
    <property type="entry name" value="Homeodomain-like_sf"/>
</dbReference>
<evidence type="ECO:0000313" key="6">
    <source>
        <dbReference type="Proteomes" id="UP000644507"/>
    </source>
</evidence>
<dbReference type="SMART" id="SM00342">
    <property type="entry name" value="HTH_ARAC"/>
    <property type="match status" value="1"/>
</dbReference>
<keyword evidence="1" id="KW-0805">Transcription regulation</keyword>
<evidence type="ECO:0000256" key="3">
    <source>
        <dbReference type="ARBA" id="ARBA00023163"/>
    </source>
</evidence>
<dbReference type="Proteomes" id="UP000644507">
    <property type="component" value="Unassembled WGS sequence"/>
</dbReference>
<dbReference type="EMBL" id="BMXI01000004">
    <property type="protein sequence ID" value="GHC47513.1"/>
    <property type="molecule type" value="Genomic_DNA"/>
</dbReference>
<dbReference type="PANTHER" id="PTHR46796:SF13">
    <property type="entry name" value="HTH-TYPE TRANSCRIPTIONAL ACTIVATOR RHAS"/>
    <property type="match status" value="1"/>
</dbReference>
<dbReference type="SUPFAM" id="SSF46689">
    <property type="entry name" value="Homeodomain-like"/>
    <property type="match status" value="1"/>
</dbReference>
<dbReference type="AlphaFoldDB" id="A0A918TGU2"/>
<evidence type="ECO:0000256" key="2">
    <source>
        <dbReference type="ARBA" id="ARBA00023125"/>
    </source>
</evidence>
<dbReference type="InterPro" id="IPR013656">
    <property type="entry name" value="PAS_4"/>
</dbReference>
<dbReference type="InterPro" id="IPR018060">
    <property type="entry name" value="HTH_AraC"/>
</dbReference>
<dbReference type="InterPro" id="IPR035965">
    <property type="entry name" value="PAS-like_dom_sf"/>
</dbReference>
<dbReference type="Pfam" id="PF12833">
    <property type="entry name" value="HTH_18"/>
    <property type="match status" value="1"/>
</dbReference>
<protein>
    <submittedName>
        <fullName evidence="5">AraC family transcriptional regulator</fullName>
    </submittedName>
</protein>
<evidence type="ECO:0000256" key="1">
    <source>
        <dbReference type="ARBA" id="ARBA00023015"/>
    </source>
</evidence>
<dbReference type="RefSeq" id="WP_189568207.1">
    <property type="nucleotide sequence ID" value="NZ_BMXI01000004.1"/>
</dbReference>
<dbReference type="Pfam" id="PF08448">
    <property type="entry name" value="PAS_4"/>
    <property type="match status" value="1"/>
</dbReference>
<keyword evidence="2" id="KW-0238">DNA-binding</keyword>
<dbReference type="Gene3D" id="3.30.450.20">
    <property type="entry name" value="PAS domain"/>
    <property type="match status" value="1"/>
</dbReference>
<keyword evidence="6" id="KW-1185">Reference proteome</keyword>